<protein>
    <recommendedName>
        <fullName evidence="2">SGNH hydrolase-type esterase domain-containing protein</fullName>
    </recommendedName>
</protein>
<evidence type="ECO:0000256" key="1">
    <source>
        <dbReference type="SAM" id="SignalP"/>
    </source>
</evidence>
<evidence type="ECO:0000259" key="2">
    <source>
        <dbReference type="Pfam" id="PF13472"/>
    </source>
</evidence>
<dbReference type="GO" id="GO:0004622">
    <property type="term" value="F:phosphatidylcholine lysophospholipase activity"/>
    <property type="evidence" value="ECO:0007669"/>
    <property type="project" value="TreeGrafter"/>
</dbReference>
<dbReference type="PANTHER" id="PTHR30383">
    <property type="entry name" value="THIOESTERASE 1/PROTEASE 1/LYSOPHOSPHOLIPASE L1"/>
    <property type="match status" value="1"/>
</dbReference>
<dbReference type="InterPro" id="IPR013830">
    <property type="entry name" value="SGNH_hydro"/>
</dbReference>
<dbReference type="PANTHER" id="PTHR30383:SF5">
    <property type="entry name" value="SGNH HYDROLASE-TYPE ESTERASE DOMAIN-CONTAINING PROTEIN"/>
    <property type="match status" value="1"/>
</dbReference>
<dbReference type="InterPro" id="IPR051532">
    <property type="entry name" value="Ester_Hydrolysis_Enzymes"/>
</dbReference>
<evidence type="ECO:0000313" key="4">
    <source>
        <dbReference type="Proteomes" id="UP000346198"/>
    </source>
</evidence>
<proteinExistence type="predicted"/>
<dbReference type="CDD" id="cd04502">
    <property type="entry name" value="SGNH_hydrolase_like_7"/>
    <property type="match status" value="1"/>
</dbReference>
<name>A0A6C2UNR7_9BACT</name>
<keyword evidence="4" id="KW-1185">Reference proteome</keyword>
<dbReference type="Gene3D" id="3.40.50.1110">
    <property type="entry name" value="SGNH hydrolase"/>
    <property type="match status" value="1"/>
</dbReference>
<organism evidence="3 4">
    <name type="scientific">Pontiella sulfatireligans</name>
    <dbReference type="NCBI Taxonomy" id="2750658"/>
    <lineage>
        <taxon>Bacteria</taxon>
        <taxon>Pseudomonadati</taxon>
        <taxon>Kiritimatiellota</taxon>
        <taxon>Kiritimatiellia</taxon>
        <taxon>Kiritimatiellales</taxon>
        <taxon>Pontiellaceae</taxon>
        <taxon>Pontiella</taxon>
    </lineage>
</organism>
<dbReference type="EMBL" id="CAAHFH010000002">
    <property type="protein sequence ID" value="VGO20696.1"/>
    <property type="molecule type" value="Genomic_DNA"/>
</dbReference>
<feature type="signal peptide" evidence="1">
    <location>
        <begin position="1"/>
        <end position="29"/>
    </location>
</feature>
<accession>A0A6C2UNR7</accession>
<dbReference type="RefSeq" id="WP_136062220.1">
    <property type="nucleotide sequence ID" value="NZ_CAAHFH010000002.1"/>
</dbReference>
<dbReference type="Pfam" id="PF13472">
    <property type="entry name" value="Lipase_GDSL_2"/>
    <property type="match status" value="1"/>
</dbReference>
<feature type="domain" description="SGNH hydrolase-type esterase" evidence="2">
    <location>
        <begin position="77"/>
        <end position="225"/>
    </location>
</feature>
<dbReference type="Proteomes" id="UP000346198">
    <property type="component" value="Unassembled WGS sequence"/>
</dbReference>
<dbReference type="AlphaFoldDB" id="A0A6C2UNR7"/>
<feature type="chain" id="PRO_5025355152" description="SGNH hydrolase-type esterase domain-containing protein" evidence="1">
    <location>
        <begin position="30"/>
        <end position="252"/>
    </location>
</feature>
<reference evidence="3 4" key="1">
    <citation type="submission" date="2019-04" db="EMBL/GenBank/DDBJ databases">
        <authorList>
            <person name="Van Vliet M D."/>
        </authorList>
    </citation>
    <scope>NUCLEOTIDE SEQUENCE [LARGE SCALE GENOMIC DNA]</scope>
    <source>
        <strain evidence="3 4">F21</strain>
    </source>
</reference>
<gene>
    <name evidence="3" type="ORF">SCARR_02763</name>
</gene>
<dbReference type="InterPro" id="IPR036514">
    <property type="entry name" value="SGNH_hydro_sf"/>
</dbReference>
<sequence>MTGMATMRKMVMGLCITFALTSMHIPVCAQESGSDGGQTYRSPERFEKAIQSFEATDEKQPPPQGAIVCVGSSSMRKWETLQNDLTPLTVIPRGFGGSNMNDALHYADRIVLPYKPRAIVLYEGDNDIGQGISPLVIADTFRKFVEKVLGELPECRIYVLSIKPSIKRWQLWPKMQEANHLIEAECDKDARLTYVDIASGMMDDKGKPLKNLFEEDDLHMTRDGYVIWRDKLSPILMKTELQYESRKSSGEE</sequence>
<dbReference type="SUPFAM" id="SSF52266">
    <property type="entry name" value="SGNH hydrolase"/>
    <property type="match status" value="1"/>
</dbReference>
<evidence type="ECO:0000313" key="3">
    <source>
        <dbReference type="EMBL" id="VGO20696.1"/>
    </source>
</evidence>
<keyword evidence="1" id="KW-0732">Signal</keyword>